<accession>A0ACA9LGP4</accession>
<proteinExistence type="predicted"/>
<comment type="caution">
    <text evidence="1">The sequence shown here is derived from an EMBL/GenBank/DDBJ whole genome shotgun (WGS) entry which is preliminary data.</text>
</comment>
<evidence type="ECO:0000313" key="2">
    <source>
        <dbReference type="Proteomes" id="UP000789860"/>
    </source>
</evidence>
<dbReference type="EMBL" id="CAJVPM010005908">
    <property type="protein sequence ID" value="CAG8529368.1"/>
    <property type="molecule type" value="Genomic_DNA"/>
</dbReference>
<reference evidence="1" key="1">
    <citation type="submission" date="2021-06" db="EMBL/GenBank/DDBJ databases">
        <authorList>
            <person name="Kallberg Y."/>
            <person name="Tangrot J."/>
            <person name="Rosling A."/>
        </authorList>
    </citation>
    <scope>NUCLEOTIDE SEQUENCE</scope>
    <source>
        <strain evidence="1">AU212A</strain>
    </source>
</reference>
<name>A0ACA9LGP4_9GLOM</name>
<protein>
    <submittedName>
        <fullName evidence="1">2704_t:CDS:1</fullName>
    </submittedName>
</protein>
<feature type="non-terminal residue" evidence="1">
    <location>
        <position position="377"/>
    </location>
</feature>
<dbReference type="Proteomes" id="UP000789860">
    <property type="component" value="Unassembled WGS sequence"/>
</dbReference>
<gene>
    <name evidence="1" type="ORF">SCALOS_LOCUS4391</name>
</gene>
<evidence type="ECO:0000313" key="1">
    <source>
        <dbReference type="EMBL" id="CAG8529368.1"/>
    </source>
</evidence>
<organism evidence="1 2">
    <name type="scientific">Scutellospora calospora</name>
    <dbReference type="NCBI Taxonomy" id="85575"/>
    <lineage>
        <taxon>Eukaryota</taxon>
        <taxon>Fungi</taxon>
        <taxon>Fungi incertae sedis</taxon>
        <taxon>Mucoromycota</taxon>
        <taxon>Glomeromycotina</taxon>
        <taxon>Glomeromycetes</taxon>
        <taxon>Diversisporales</taxon>
        <taxon>Gigasporaceae</taxon>
        <taxon>Scutellospora</taxon>
    </lineage>
</organism>
<keyword evidence="2" id="KW-1185">Reference proteome</keyword>
<sequence>MNKLANETIITIFNYLEFKQEIEMRLVSKRFKEIFKFIYPDDNINYQYFSDKTINKIDPNIHILYHHDCYVYPNEDKSSRYVNMFYIIHIHNVDDEYVWLDEKNKFKYKRNSDNLLYCIVGDVNKSIGIYEEDITYFFYDKRFVSDSKKRICDGCKRFTNLDRKYFKNYDCYINCDSYKRNVAIINNDDICCITRIILKQKIKNLKDITITFNEKSRIILCCNSCESIDLKFEKCESDPRYKYLFFLQNDKFLNLDDFRYESDYIKNVSQIKVSFGKEKQAFLIDRHTYSIYYKEKLFIKIEPDDYTFSNCGTNNEDEGRHEYIIFNFKEEKLREIPDNFTCEYNGNPLEKVKFNGRECFEITDIGEYFIYKDDKFY</sequence>